<dbReference type="RefSeq" id="WP_099326486.1">
    <property type="nucleotide sequence ID" value="NZ_LT934425.1"/>
</dbReference>
<dbReference type="InterPro" id="IPR058240">
    <property type="entry name" value="rSAM_sf"/>
</dbReference>
<comment type="cofactor">
    <cofactor evidence="1">
        <name>[4Fe-4S] cluster</name>
        <dbReference type="ChEBI" id="CHEBI:49883"/>
    </cofactor>
</comment>
<dbReference type="GO" id="GO:0051536">
    <property type="term" value="F:iron-sulfur cluster binding"/>
    <property type="evidence" value="ECO:0007669"/>
    <property type="project" value="UniProtKB-KW"/>
</dbReference>
<protein>
    <submittedName>
        <fullName evidence="8">Uncharacterized protein</fullName>
    </submittedName>
</protein>
<evidence type="ECO:0000259" key="6">
    <source>
        <dbReference type="Pfam" id="PF04055"/>
    </source>
</evidence>
<keyword evidence="9" id="KW-1185">Reference proteome</keyword>
<dbReference type="GO" id="GO:0003824">
    <property type="term" value="F:catalytic activity"/>
    <property type="evidence" value="ECO:0007669"/>
    <property type="project" value="InterPro"/>
</dbReference>
<keyword evidence="3" id="KW-0479">Metal-binding</keyword>
<evidence type="ECO:0000313" key="8">
    <source>
        <dbReference type="EMBL" id="SOH05965.1"/>
    </source>
</evidence>
<dbReference type="Gene3D" id="3.20.20.70">
    <property type="entry name" value="Aldolase class I"/>
    <property type="match status" value="1"/>
</dbReference>
<name>A0A2C9CJZ2_KUEST</name>
<dbReference type="InterPro" id="IPR050377">
    <property type="entry name" value="Radical_SAM_PqqE_MftC-like"/>
</dbReference>
<dbReference type="AlphaFoldDB" id="A0A2C9CJZ2"/>
<evidence type="ECO:0000313" key="9">
    <source>
        <dbReference type="Proteomes" id="UP000221734"/>
    </source>
</evidence>
<dbReference type="InterPro" id="IPR013785">
    <property type="entry name" value="Aldolase_TIM"/>
</dbReference>
<proteinExistence type="predicted"/>
<feature type="domain" description="4Fe4S-binding SPASM" evidence="7">
    <location>
        <begin position="208"/>
        <end position="267"/>
    </location>
</feature>
<dbReference type="PANTHER" id="PTHR11228:SF7">
    <property type="entry name" value="PQQA PEPTIDE CYCLASE"/>
    <property type="match status" value="1"/>
</dbReference>
<accession>A0A2C9CJZ2</accession>
<dbReference type="Pfam" id="PF04055">
    <property type="entry name" value="Radical_SAM"/>
    <property type="match status" value="1"/>
</dbReference>
<dbReference type="GO" id="GO:0046872">
    <property type="term" value="F:metal ion binding"/>
    <property type="evidence" value="ECO:0007669"/>
    <property type="project" value="UniProtKB-KW"/>
</dbReference>
<organism evidence="8 9">
    <name type="scientific">Kuenenia stuttgartiensis</name>
    <dbReference type="NCBI Taxonomy" id="174633"/>
    <lineage>
        <taxon>Bacteria</taxon>
        <taxon>Pseudomonadati</taxon>
        <taxon>Planctomycetota</taxon>
        <taxon>Candidatus Brocadiia</taxon>
        <taxon>Candidatus Brocadiales</taxon>
        <taxon>Candidatus Brocadiaceae</taxon>
        <taxon>Candidatus Kuenenia</taxon>
    </lineage>
</organism>
<evidence type="ECO:0000256" key="3">
    <source>
        <dbReference type="ARBA" id="ARBA00022723"/>
    </source>
</evidence>
<dbReference type="CDD" id="cd01335">
    <property type="entry name" value="Radical_SAM"/>
    <property type="match status" value="1"/>
</dbReference>
<keyword evidence="5" id="KW-0411">Iron-sulfur</keyword>
<dbReference type="OrthoDB" id="263063at2"/>
<evidence type="ECO:0000259" key="7">
    <source>
        <dbReference type="Pfam" id="PF13186"/>
    </source>
</evidence>
<dbReference type="Proteomes" id="UP000221734">
    <property type="component" value="Chromosome Kuenenia_stuttgartiensis_MBR1"/>
</dbReference>
<dbReference type="SFLD" id="SFLDS00029">
    <property type="entry name" value="Radical_SAM"/>
    <property type="match status" value="1"/>
</dbReference>
<dbReference type="EMBL" id="LT934425">
    <property type="protein sequence ID" value="SOH05965.1"/>
    <property type="molecule type" value="Genomic_DNA"/>
</dbReference>
<reference evidence="9" key="1">
    <citation type="submission" date="2017-10" db="EMBL/GenBank/DDBJ databases">
        <authorList>
            <person name="Frank J."/>
        </authorList>
    </citation>
    <scope>NUCLEOTIDE SEQUENCE [LARGE SCALE GENOMIC DNA]</scope>
</reference>
<dbReference type="Pfam" id="PF13186">
    <property type="entry name" value="SPASM"/>
    <property type="match status" value="1"/>
</dbReference>
<dbReference type="PANTHER" id="PTHR11228">
    <property type="entry name" value="RADICAL SAM DOMAIN PROTEIN"/>
    <property type="match status" value="1"/>
</dbReference>
<sequence length="307" mass="34376">MPSEWAFVSVDMEIANICRAECLLCPRDSITRQTGIMSEETFKAISEKLVREGSLITFSGMGDPLSHPMVFEWIRELRGSGGDVGIVVNPASLGDTISPALVQARPNVITLSFPSLRKDIFERLCPGTPYDQAIARAMELINLSAGNVGLRITGILTEMNQDEHEAYERFWRDMGIPSYMVACHGRGGNVRAPGVYERRDYGAKTGNCGLFRYHTFITWEGNVLACCHDLTGTALLGNLVDSEICEIAVRKSKMLNDGISFTVCMQCDEPLRNSNPPIEDTPPQNRKERRTFFRKMKLKNRQQFQNS</sequence>
<evidence type="ECO:0000256" key="4">
    <source>
        <dbReference type="ARBA" id="ARBA00023004"/>
    </source>
</evidence>
<evidence type="ECO:0000256" key="1">
    <source>
        <dbReference type="ARBA" id="ARBA00001966"/>
    </source>
</evidence>
<dbReference type="KEGG" id="kst:KSMBR1_3491"/>
<evidence type="ECO:0000256" key="5">
    <source>
        <dbReference type="ARBA" id="ARBA00023014"/>
    </source>
</evidence>
<dbReference type="SUPFAM" id="SSF102114">
    <property type="entry name" value="Radical SAM enzymes"/>
    <property type="match status" value="1"/>
</dbReference>
<dbReference type="CDD" id="cd21109">
    <property type="entry name" value="SPASM"/>
    <property type="match status" value="1"/>
</dbReference>
<gene>
    <name evidence="8" type="primary">moaA_3</name>
    <name evidence="8" type="ORF">KSMBR1_3491</name>
</gene>
<evidence type="ECO:0000256" key="2">
    <source>
        <dbReference type="ARBA" id="ARBA00022691"/>
    </source>
</evidence>
<dbReference type="InterPro" id="IPR007197">
    <property type="entry name" value="rSAM"/>
</dbReference>
<keyword evidence="4" id="KW-0408">Iron</keyword>
<feature type="domain" description="Radical SAM core" evidence="6">
    <location>
        <begin position="12"/>
        <end position="168"/>
    </location>
</feature>
<keyword evidence="2" id="KW-0949">S-adenosyl-L-methionine</keyword>
<dbReference type="InterPro" id="IPR023885">
    <property type="entry name" value="4Fe4S-binding_SPASM_dom"/>
</dbReference>